<dbReference type="VEuPathDB" id="FungiDB:PITG_05256"/>
<gene>
    <name evidence="1" type="ORF">PITG_05256</name>
</gene>
<dbReference type="EMBL" id="DS028124">
    <property type="protein sequence ID" value="EEY69077.1"/>
    <property type="molecule type" value="Genomic_DNA"/>
</dbReference>
<name>D0N3X3_PHYIT</name>
<dbReference type="AlphaFoldDB" id="D0N3X3"/>
<accession>D0N3X3</accession>
<evidence type="ECO:0000313" key="2">
    <source>
        <dbReference type="Proteomes" id="UP000006643"/>
    </source>
</evidence>
<protein>
    <submittedName>
        <fullName evidence="1">Uncharacterized protein</fullName>
    </submittedName>
</protein>
<dbReference type="KEGG" id="pif:PITG_05256"/>
<proteinExistence type="predicted"/>
<dbReference type="HOGENOM" id="CLU_1597678_0_0_1"/>
<dbReference type="InParanoid" id="D0N3X3"/>
<keyword evidence="2" id="KW-1185">Reference proteome</keyword>
<dbReference type="GeneID" id="9462887"/>
<sequence>MHQWDLKPGIPHLDRPTREIPYPHAITSQSSNLMWLYTVSQSTESLAQSTSVYITTKTFNHGKISVAIQEQSDQFKPKIKWLRTRRFVENASADKQCGIVEVIQGSAPEHLHRAYQQTVTAAAIEKHGSLFLAFEILKLWLVFVTFQRIAERFRASKSGRDLVVQRE</sequence>
<dbReference type="Proteomes" id="UP000006643">
    <property type="component" value="Unassembled WGS sequence"/>
</dbReference>
<organism evidence="1 2">
    <name type="scientific">Phytophthora infestans (strain T30-4)</name>
    <name type="common">Potato late blight agent</name>
    <dbReference type="NCBI Taxonomy" id="403677"/>
    <lineage>
        <taxon>Eukaryota</taxon>
        <taxon>Sar</taxon>
        <taxon>Stramenopiles</taxon>
        <taxon>Oomycota</taxon>
        <taxon>Peronosporomycetes</taxon>
        <taxon>Peronosporales</taxon>
        <taxon>Peronosporaceae</taxon>
        <taxon>Phytophthora</taxon>
    </lineage>
</organism>
<reference evidence="2" key="1">
    <citation type="journal article" date="2009" name="Nature">
        <title>Genome sequence and analysis of the Irish potato famine pathogen Phytophthora infestans.</title>
        <authorList>
            <consortium name="The Broad Institute Genome Sequencing Platform"/>
            <person name="Haas B.J."/>
            <person name="Kamoun S."/>
            <person name="Zody M.C."/>
            <person name="Jiang R.H."/>
            <person name="Handsaker R.E."/>
            <person name="Cano L.M."/>
            <person name="Grabherr M."/>
            <person name="Kodira C.D."/>
            <person name="Raffaele S."/>
            <person name="Torto-Alalibo T."/>
            <person name="Bozkurt T.O."/>
            <person name="Ah-Fong A.M."/>
            <person name="Alvarado L."/>
            <person name="Anderson V.L."/>
            <person name="Armstrong M.R."/>
            <person name="Avrova A."/>
            <person name="Baxter L."/>
            <person name="Beynon J."/>
            <person name="Boevink P.C."/>
            <person name="Bollmann S.R."/>
            <person name="Bos J.I."/>
            <person name="Bulone V."/>
            <person name="Cai G."/>
            <person name="Cakir C."/>
            <person name="Carrington J.C."/>
            <person name="Chawner M."/>
            <person name="Conti L."/>
            <person name="Costanzo S."/>
            <person name="Ewan R."/>
            <person name="Fahlgren N."/>
            <person name="Fischbach M.A."/>
            <person name="Fugelstad J."/>
            <person name="Gilroy E.M."/>
            <person name="Gnerre S."/>
            <person name="Green P.J."/>
            <person name="Grenville-Briggs L.J."/>
            <person name="Griffith J."/>
            <person name="Grunwald N.J."/>
            <person name="Horn K."/>
            <person name="Horner N.R."/>
            <person name="Hu C.H."/>
            <person name="Huitema E."/>
            <person name="Jeong D.H."/>
            <person name="Jones A.M."/>
            <person name="Jones J.D."/>
            <person name="Jones R.W."/>
            <person name="Karlsson E.K."/>
            <person name="Kunjeti S.G."/>
            <person name="Lamour K."/>
            <person name="Liu Z."/>
            <person name="Ma L."/>
            <person name="Maclean D."/>
            <person name="Chibucos M.C."/>
            <person name="McDonald H."/>
            <person name="McWalters J."/>
            <person name="Meijer H.J."/>
            <person name="Morgan W."/>
            <person name="Morris P.F."/>
            <person name="Munro C.A."/>
            <person name="O'Neill K."/>
            <person name="Ospina-Giraldo M."/>
            <person name="Pinzon A."/>
            <person name="Pritchard L."/>
            <person name="Ramsahoye B."/>
            <person name="Ren Q."/>
            <person name="Restrepo S."/>
            <person name="Roy S."/>
            <person name="Sadanandom A."/>
            <person name="Savidor A."/>
            <person name="Schornack S."/>
            <person name="Schwartz D.C."/>
            <person name="Schumann U.D."/>
            <person name="Schwessinger B."/>
            <person name="Seyer L."/>
            <person name="Sharpe T."/>
            <person name="Silvar C."/>
            <person name="Song J."/>
            <person name="Studholme D.J."/>
            <person name="Sykes S."/>
            <person name="Thines M."/>
            <person name="van de Vondervoort P.J."/>
            <person name="Phuntumart V."/>
            <person name="Wawra S."/>
            <person name="Weide R."/>
            <person name="Win J."/>
            <person name="Young C."/>
            <person name="Zhou S."/>
            <person name="Fry W."/>
            <person name="Meyers B.C."/>
            <person name="van West P."/>
            <person name="Ristaino J."/>
            <person name="Govers F."/>
            <person name="Birch P.R."/>
            <person name="Whisson S.C."/>
            <person name="Judelson H.S."/>
            <person name="Nusbaum C."/>
        </authorList>
    </citation>
    <scope>NUCLEOTIDE SEQUENCE [LARGE SCALE GENOMIC DNA]</scope>
    <source>
        <strain evidence="2">T30-4</strain>
    </source>
</reference>
<dbReference type="RefSeq" id="XP_002998931.1">
    <property type="nucleotide sequence ID" value="XM_002998885.1"/>
</dbReference>
<evidence type="ECO:0000313" key="1">
    <source>
        <dbReference type="EMBL" id="EEY69077.1"/>
    </source>
</evidence>